<dbReference type="AlphaFoldDB" id="A0A1I0WJH9"/>
<dbReference type="InterPro" id="IPR005325">
    <property type="entry name" value="DUF308_memb"/>
</dbReference>
<name>A0A1I0WJH9_9FIRM</name>
<sequence length="170" mass="18082">MRTWKVSSVTLSVLSVLLGIVVFVYPGATLRIVAQMLGIGILALGLSTMIPQLLDKENTKMPMVSAGVLATIAGIFIIAKPGFIVSIIPFIVGVVILVNGIINLRTALVYKDSLSDKTSYSMILAILTVIGGIAIIFNAFLAASFILQIIGAVLVYNGVSNLIVMFWQKA</sequence>
<feature type="transmembrane region" description="Helical" evidence="1">
    <location>
        <begin position="7"/>
        <end position="26"/>
    </location>
</feature>
<keyword evidence="1" id="KW-1133">Transmembrane helix</keyword>
<dbReference type="Pfam" id="PF03729">
    <property type="entry name" value="DUF308"/>
    <property type="match status" value="2"/>
</dbReference>
<keyword evidence="1" id="KW-0812">Transmembrane</keyword>
<feature type="transmembrane region" description="Helical" evidence="1">
    <location>
        <begin position="32"/>
        <end position="54"/>
    </location>
</feature>
<evidence type="ECO:0000313" key="2">
    <source>
        <dbReference type="EMBL" id="SFA88925.1"/>
    </source>
</evidence>
<dbReference type="GO" id="GO:0005886">
    <property type="term" value="C:plasma membrane"/>
    <property type="evidence" value="ECO:0007669"/>
    <property type="project" value="TreeGrafter"/>
</dbReference>
<protein>
    <submittedName>
        <fullName evidence="2">Uncharacterized membrane protein HdeD, DUF308 family</fullName>
    </submittedName>
</protein>
<dbReference type="PANTHER" id="PTHR34989">
    <property type="entry name" value="PROTEIN HDED"/>
    <property type="match status" value="1"/>
</dbReference>
<feature type="transmembrane region" description="Helical" evidence="1">
    <location>
        <begin position="61"/>
        <end position="79"/>
    </location>
</feature>
<reference evidence="2 3" key="1">
    <citation type="submission" date="2016-10" db="EMBL/GenBank/DDBJ databases">
        <authorList>
            <person name="de Groot N.N."/>
        </authorList>
    </citation>
    <scope>NUCLEOTIDE SEQUENCE [LARGE SCALE GENOMIC DNA]</scope>
    <source>
        <strain evidence="2 3">DSM 5522</strain>
    </source>
</reference>
<feature type="transmembrane region" description="Helical" evidence="1">
    <location>
        <begin position="85"/>
        <end position="108"/>
    </location>
</feature>
<dbReference type="InterPro" id="IPR052712">
    <property type="entry name" value="Acid_resist_chaperone_HdeD"/>
</dbReference>
<dbReference type="STRING" id="1120918.SAMN05216249_104120"/>
<dbReference type="PANTHER" id="PTHR34989:SF1">
    <property type="entry name" value="PROTEIN HDED"/>
    <property type="match status" value="1"/>
</dbReference>
<evidence type="ECO:0000256" key="1">
    <source>
        <dbReference type="SAM" id="Phobius"/>
    </source>
</evidence>
<dbReference type="OrthoDB" id="1828931at2"/>
<dbReference type="RefSeq" id="WP_092870862.1">
    <property type="nucleotide sequence ID" value="NZ_FOJY01000004.1"/>
</dbReference>
<accession>A0A1I0WJH9</accession>
<feature type="transmembrane region" description="Helical" evidence="1">
    <location>
        <begin position="120"/>
        <end position="140"/>
    </location>
</feature>
<keyword evidence="3" id="KW-1185">Reference proteome</keyword>
<organism evidence="2 3">
    <name type="scientific">Acetitomaculum ruminis DSM 5522</name>
    <dbReference type="NCBI Taxonomy" id="1120918"/>
    <lineage>
        <taxon>Bacteria</taxon>
        <taxon>Bacillati</taxon>
        <taxon>Bacillota</taxon>
        <taxon>Clostridia</taxon>
        <taxon>Lachnospirales</taxon>
        <taxon>Lachnospiraceae</taxon>
        <taxon>Acetitomaculum</taxon>
    </lineage>
</organism>
<feature type="transmembrane region" description="Helical" evidence="1">
    <location>
        <begin position="146"/>
        <end position="167"/>
    </location>
</feature>
<dbReference type="EMBL" id="FOJY01000004">
    <property type="protein sequence ID" value="SFA88925.1"/>
    <property type="molecule type" value="Genomic_DNA"/>
</dbReference>
<proteinExistence type="predicted"/>
<evidence type="ECO:0000313" key="3">
    <source>
        <dbReference type="Proteomes" id="UP000198838"/>
    </source>
</evidence>
<keyword evidence="1" id="KW-0472">Membrane</keyword>
<dbReference type="Proteomes" id="UP000198838">
    <property type="component" value="Unassembled WGS sequence"/>
</dbReference>
<gene>
    <name evidence="2" type="ORF">SAMN05216249_104120</name>
</gene>